<dbReference type="PANTHER" id="PTHR11586">
    <property type="entry name" value="TRNA-AMINOACYLATION COFACTOR ARC1 FAMILY MEMBER"/>
    <property type="match status" value="1"/>
</dbReference>
<organism evidence="5 6">
    <name type="scientific">Sulfobacillus benefaciens</name>
    <dbReference type="NCBI Taxonomy" id="453960"/>
    <lineage>
        <taxon>Bacteria</taxon>
        <taxon>Bacillati</taxon>
        <taxon>Bacillota</taxon>
        <taxon>Clostridia</taxon>
        <taxon>Eubacteriales</taxon>
        <taxon>Clostridiales Family XVII. Incertae Sedis</taxon>
        <taxon>Sulfobacillus</taxon>
    </lineage>
</organism>
<dbReference type="SUPFAM" id="SSF50249">
    <property type="entry name" value="Nucleic acid-binding proteins"/>
    <property type="match status" value="1"/>
</dbReference>
<dbReference type="PROSITE" id="PS50886">
    <property type="entry name" value="TRBD"/>
    <property type="match status" value="1"/>
</dbReference>
<reference evidence="5 6" key="1">
    <citation type="journal article" date="2014" name="BMC Genomics">
        <title>Comparison of environmental and isolate Sulfobacillus genomes reveals diverse carbon, sulfur, nitrogen, and hydrogen metabolisms.</title>
        <authorList>
            <person name="Justice N.B."/>
            <person name="Norman A."/>
            <person name="Brown C.T."/>
            <person name="Singh A."/>
            <person name="Thomas B.C."/>
            <person name="Banfield J.F."/>
        </authorList>
    </citation>
    <scope>NUCLEOTIDE SEQUENCE [LARGE SCALE GENOMIC DNA]</scope>
    <source>
        <strain evidence="5">AMDSBA4</strain>
    </source>
</reference>
<dbReference type="NCBIfam" id="NF007494">
    <property type="entry name" value="PRK10089.1-3"/>
    <property type="match status" value="1"/>
</dbReference>
<dbReference type="Proteomes" id="UP000242972">
    <property type="component" value="Unassembled WGS sequence"/>
</dbReference>
<dbReference type="PANTHER" id="PTHR11586:SF37">
    <property type="entry name" value="TRNA-BINDING DOMAIN-CONTAINING PROTEIN"/>
    <property type="match status" value="1"/>
</dbReference>
<dbReference type="InterPro" id="IPR008231">
    <property type="entry name" value="CsaA"/>
</dbReference>
<dbReference type="InterPro" id="IPR002547">
    <property type="entry name" value="tRNA-bd_dom"/>
</dbReference>
<dbReference type="Pfam" id="PF01588">
    <property type="entry name" value="tRNA_bind"/>
    <property type="match status" value="1"/>
</dbReference>
<sequence length="111" mass="11914">MELAATEDFFRYHVVVGTVLSAELNPRAKKPAYHLVIDFGDYGTKESSAQLTLRYSAAQLVGRQVAAVVNFPPKRIAGVTSRVLILGAMVSDTDVVLLSPDSPVPNGTRIG</sequence>
<dbReference type="NCBIfam" id="NF007495">
    <property type="entry name" value="PRK10089.1-4"/>
    <property type="match status" value="1"/>
</dbReference>
<evidence type="ECO:0000256" key="1">
    <source>
        <dbReference type="ARBA" id="ARBA00022555"/>
    </source>
</evidence>
<dbReference type="AlphaFoldDB" id="A0A2T2XLN1"/>
<keyword evidence="2 3" id="KW-0694">RNA-binding</keyword>
<gene>
    <name evidence="5" type="ORF">C7B46_01600</name>
</gene>
<evidence type="ECO:0000256" key="3">
    <source>
        <dbReference type="PROSITE-ProRule" id="PRU00209"/>
    </source>
</evidence>
<keyword evidence="1 3" id="KW-0820">tRNA-binding</keyword>
<evidence type="ECO:0000259" key="4">
    <source>
        <dbReference type="PROSITE" id="PS50886"/>
    </source>
</evidence>
<dbReference type="EMBL" id="PXYW01000002">
    <property type="protein sequence ID" value="PSR35399.1"/>
    <property type="molecule type" value="Genomic_DNA"/>
</dbReference>
<proteinExistence type="predicted"/>
<evidence type="ECO:0000313" key="5">
    <source>
        <dbReference type="EMBL" id="PSR35399.1"/>
    </source>
</evidence>
<comment type="caution">
    <text evidence="5">The sequence shown here is derived from an EMBL/GenBank/DDBJ whole genome shotgun (WGS) entry which is preliminary data.</text>
</comment>
<evidence type="ECO:0000256" key="2">
    <source>
        <dbReference type="ARBA" id="ARBA00022884"/>
    </source>
</evidence>
<accession>A0A2T2XLN1</accession>
<evidence type="ECO:0000313" key="6">
    <source>
        <dbReference type="Proteomes" id="UP000242972"/>
    </source>
</evidence>
<name>A0A2T2XLN1_9FIRM</name>
<dbReference type="Gene3D" id="2.40.50.140">
    <property type="entry name" value="Nucleic acid-binding proteins"/>
    <property type="match status" value="1"/>
</dbReference>
<dbReference type="InterPro" id="IPR012340">
    <property type="entry name" value="NA-bd_OB-fold"/>
</dbReference>
<dbReference type="FunFam" id="2.40.50.140:FF:000165">
    <property type="entry name" value="Chaperone CsaA"/>
    <property type="match status" value="1"/>
</dbReference>
<dbReference type="NCBIfam" id="TIGR02222">
    <property type="entry name" value="chap_CsaA"/>
    <property type="match status" value="1"/>
</dbReference>
<dbReference type="CDD" id="cd02798">
    <property type="entry name" value="tRNA_bind_CsaA"/>
    <property type="match status" value="1"/>
</dbReference>
<feature type="domain" description="TRNA-binding" evidence="4">
    <location>
        <begin position="8"/>
        <end position="111"/>
    </location>
</feature>
<protein>
    <submittedName>
        <fullName evidence="5">tRNA-binding protein</fullName>
    </submittedName>
</protein>
<dbReference type="GO" id="GO:0000049">
    <property type="term" value="F:tRNA binding"/>
    <property type="evidence" value="ECO:0007669"/>
    <property type="project" value="UniProtKB-UniRule"/>
</dbReference>
<dbReference type="InterPro" id="IPR051270">
    <property type="entry name" value="Tyrosine-tRNA_ligase_regulator"/>
</dbReference>